<dbReference type="Pfam" id="PF13240">
    <property type="entry name" value="Zn_Ribbon_1"/>
    <property type="match status" value="1"/>
</dbReference>
<evidence type="ECO:0000259" key="9">
    <source>
        <dbReference type="Pfam" id="PF22819"/>
    </source>
</evidence>
<evidence type="ECO:0000256" key="5">
    <source>
        <dbReference type="ARBA" id="ARBA00023136"/>
    </source>
</evidence>
<evidence type="ECO:0000259" key="7">
    <source>
        <dbReference type="Pfam" id="PF13240"/>
    </source>
</evidence>
<gene>
    <name evidence="11" type="ORF">St703_06680</name>
</gene>
<dbReference type="Pfam" id="PF22819">
    <property type="entry name" value="TcaA_5th"/>
    <property type="match status" value="1"/>
</dbReference>
<feature type="domain" description="TcaA 4th" evidence="10">
    <location>
        <begin position="262"/>
        <end position="330"/>
    </location>
</feature>
<evidence type="ECO:0000256" key="1">
    <source>
        <dbReference type="ARBA" id="ARBA00004162"/>
    </source>
</evidence>
<feature type="domain" description="TcaA protein NTF2-like" evidence="9">
    <location>
        <begin position="379"/>
        <end position="492"/>
    </location>
</feature>
<keyword evidence="5 6" id="KW-0472">Membrane</keyword>
<dbReference type="Pfam" id="PF22813">
    <property type="entry name" value="TcaA_2nd"/>
    <property type="match status" value="1"/>
</dbReference>
<dbReference type="AlphaFoldDB" id="A0A5K7X065"/>
<dbReference type="PANTHER" id="PTHR40038:SF1">
    <property type="entry name" value="MEMBRANE-ASSOCIATED PROTEIN TCAA"/>
    <property type="match status" value="1"/>
</dbReference>
<dbReference type="InterPro" id="IPR026870">
    <property type="entry name" value="Zinc_ribbon_dom"/>
</dbReference>
<comment type="subcellular location">
    <subcellularLocation>
        <location evidence="1">Cell membrane</location>
        <topology evidence="1">Single-pass membrane protein</topology>
    </subcellularLocation>
</comment>
<evidence type="ECO:0000259" key="8">
    <source>
        <dbReference type="Pfam" id="PF22813"/>
    </source>
</evidence>
<evidence type="ECO:0000256" key="6">
    <source>
        <dbReference type="SAM" id="Phobius"/>
    </source>
</evidence>
<evidence type="ECO:0000256" key="4">
    <source>
        <dbReference type="ARBA" id="ARBA00022989"/>
    </source>
</evidence>
<dbReference type="InterPro" id="IPR054528">
    <property type="entry name" value="TcaA_5th"/>
</dbReference>
<evidence type="ECO:0000313" key="12">
    <source>
        <dbReference type="Proteomes" id="UP000326951"/>
    </source>
</evidence>
<evidence type="ECO:0000313" key="11">
    <source>
        <dbReference type="EMBL" id="BBN97963.1"/>
    </source>
</evidence>
<evidence type="ECO:0000256" key="3">
    <source>
        <dbReference type="ARBA" id="ARBA00022692"/>
    </source>
</evidence>
<keyword evidence="4 6" id="KW-1133">Transmembrane helix</keyword>
<feature type="domain" description="TcaA second" evidence="8">
    <location>
        <begin position="91"/>
        <end position="184"/>
    </location>
</feature>
<proteinExistence type="predicted"/>
<dbReference type="Proteomes" id="UP000326951">
    <property type="component" value="Chromosome"/>
</dbReference>
<evidence type="ECO:0000259" key="10">
    <source>
        <dbReference type="Pfam" id="PF22820"/>
    </source>
</evidence>
<dbReference type="EMBL" id="AP021853">
    <property type="protein sequence ID" value="BBN97963.1"/>
    <property type="molecule type" value="Genomic_DNA"/>
</dbReference>
<keyword evidence="3 6" id="KW-0812">Transmembrane</keyword>
<keyword evidence="2" id="KW-1003">Cell membrane</keyword>
<name>A0A5K7X065_9BACL</name>
<dbReference type="PANTHER" id="PTHR40038">
    <property type="entry name" value="MEMBRANE-ASSOCIATED PROTEIN TCAA"/>
    <property type="match status" value="1"/>
</dbReference>
<dbReference type="RefSeq" id="WP_152080263.1">
    <property type="nucleotide sequence ID" value="NZ_AP021853.1"/>
</dbReference>
<dbReference type="InterPro" id="IPR054530">
    <property type="entry name" value="TcaA_4th"/>
</dbReference>
<feature type="transmembrane region" description="Helical" evidence="6">
    <location>
        <begin position="67"/>
        <end position="85"/>
    </location>
</feature>
<protein>
    <submittedName>
        <fullName evidence="11">Uncharacterized protein</fullName>
    </submittedName>
</protein>
<sequence>MAKHCTQCGQLLPDGVKFCTHCGHSVESAQDQTAATRAVAPTLPQVSPEKHHKTQSDKKSITIKKSVLIPVIIAIILIIGFYYTGKVFTDPQRTVDSFRNAVRDHKTHELAQMIHTNENTKVTDAQAKAMLQLFDKNPSIYSQSLSAMESSAKHSGKQPSGSHALYQLKKSGKKYLIYDNYQITTNNVHPKVVTNLKGMKVGIKNIGKMKIATKANSDDSETITLSGVIPGYYTIIGQSESMNTSQSAAMLSNEDNAIDFSGTFVAISTNLPGAKLFIDDKDASKILSDKAVNVGPYKEGDTPSFYATYTVNGKSIKSNTISISDDESSDDYSEEYEDETTTIDDAESDGINLIFEAAAEEGFYSLNRDDLNGEQNENTLDAYFQDYYDALSSAVNEQDNDYLTDYYETGTSFSQSTFKDLTAIEDKEISESLRSFDVTKISAADSETFTIDVTEDWNEYYYDDDDNAVDKDFTLKTTYQLKPTAPGQLKIVGYKTNGKSEK</sequence>
<dbReference type="InterPro" id="IPR054529">
    <property type="entry name" value="TcaA_2nd"/>
</dbReference>
<dbReference type="GO" id="GO:0005886">
    <property type="term" value="C:plasma membrane"/>
    <property type="evidence" value="ECO:0007669"/>
    <property type="project" value="UniProtKB-SubCell"/>
</dbReference>
<reference evidence="11 12" key="1">
    <citation type="submission" date="2019-09" db="EMBL/GenBank/DDBJ databases">
        <title>Complete genome sequence of Sporolactobacillus terrae 70-3.</title>
        <authorList>
            <person name="Tanaka N."/>
            <person name="Shiwa Y."/>
            <person name="Fujita N."/>
            <person name="Tanasupawat S."/>
        </authorList>
    </citation>
    <scope>NUCLEOTIDE SEQUENCE [LARGE SCALE GENOMIC DNA]</scope>
    <source>
        <strain evidence="11 12">70-3</strain>
    </source>
</reference>
<accession>A0A5K7X065</accession>
<organism evidence="11 12">
    <name type="scientific">Sporolactobacillus terrae</name>
    <dbReference type="NCBI Taxonomy" id="269673"/>
    <lineage>
        <taxon>Bacteria</taxon>
        <taxon>Bacillati</taxon>
        <taxon>Bacillota</taxon>
        <taxon>Bacilli</taxon>
        <taxon>Bacillales</taxon>
        <taxon>Sporolactobacillaceae</taxon>
        <taxon>Sporolactobacillus</taxon>
    </lineage>
</organism>
<evidence type="ECO:0000256" key="2">
    <source>
        <dbReference type="ARBA" id="ARBA00022475"/>
    </source>
</evidence>
<dbReference type="Pfam" id="PF22820">
    <property type="entry name" value="TcaA_3rd_4th"/>
    <property type="match status" value="1"/>
</dbReference>
<feature type="domain" description="Zinc-ribbon" evidence="7">
    <location>
        <begin position="4"/>
        <end position="25"/>
    </location>
</feature>